<proteinExistence type="predicted"/>
<keyword evidence="3" id="KW-1185">Reference proteome</keyword>
<dbReference type="Proteomes" id="UP000248916">
    <property type="component" value="Unassembled WGS sequence"/>
</dbReference>
<evidence type="ECO:0000313" key="2">
    <source>
        <dbReference type="EMBL" id="PZX14204.1"/>
    </source>
</evidence>
<comment type="caution">
    <text evidence="2">The sequence shown here is derived from an EMBL/GenBank/DDBJ whole genome shotgun (WGS) entry which is preliminary data.</text>
</comment>
<dbReference type="EMBL" id="QKZL01000015">
    <property type="protein sequence ID" value="PZX14204.1"/>
    <property type="molecule type" value="Genomic_DNA"/>
</dbReference>
<dbReference type="RefSeq" id="WP_111538095.1">
    <property type="nucleotide sequence ID" value="NZ_QKZL01000015.1"/>
</dbReference>
<organism evidence="2 3">
    <name type="scientific">Palleronia aestuarii</name>
    <dbReference type="NCBI Taxonomy" id="568105"/>
    <lineage>
        <taxon>Bacteria</taxon>
        <taxon>Pseudomonadati</taxon>
        <taxon>Pseudomonadota</taxon>
        <taxon>Alphaproteobacteria</taxon>
        <taxon>Rhodobacterales</taxon>
        <taxon>Roseobacteraceae</taxon>
        <taxon>Palleronia</taxon>
    </lineage>
</organism>
<protein>
    <recommendedName>
        <fullName evidence="4">Anti-sigma factor RsiW</fullName>
    </recommendedName>
</protein>
<sequence>MTDPCDVDWETLNAYLDGELRGAERRAFARRLAREPDLAAAAAELQAQSESLARMRPFADAGSTVRVRPVAWGGAIAATLAIVAFLAMPGADRTDLTSIHETFLKQSFPTSDDALAEAGLSGGGPLPDLSPAGLALVAVREVEGGIAGHYAGRNACRLTLLRLEDGTADGPDAPDLWAVGGQRYAILAEGMKPDRLAAIETFLKAVTDPSDGNVDRLAFSRQVSETETCA</sequence>
<accession>A0A2W7NBV3</accession>
<feature type="transmembrane region" description="Helical" evidence="1">
    <location>
        <begin position="70"/>
        <end position="88"/>
    </location>
</feature>
<keyword evidence="1" id="KW-1133">Transmembrane helix</keyword>
<evidence type="ECO:0000256" key="1">
    <source>
        <dbReference type="SAM" id="Phobius"/>
    </source>
</evidence>
<dbReference type="OrthoDB" id="8031034at2"/>
<reference evidence="2 3" key="1">
    <citation type="submission" date="2018-06" db="EMBL/GenBank/DDBJ databases">
        <title>Genomic Encyclopedia of Archaeal and Bacterial Type Strains, Phase II (KMG-II): from individual species to whole genera.</title>
        <authorList>
            <person name="Goeker M."/>
        </authorList>
    </citation>
    <scope>NUCLEOTIDE SEQUENCE [LARGE SCALE GENOMIC DNA]</scope>
    <source>
        <strain evidence="2 3">DSM 22009</strain>
    </source>
</reference>
<dbReference type="AlphaFoldDB" id="A0A2W7NBV3"/>
<name>A0A2W7NBV3_9RHOB</name>
<gene>
    <name evidence="2" type="ORF">LX81_03003</name>
</gene>
<keyword evidence="1" id="KW-0812">Transmembrane</keyword>
<evidence type="ECO:0008006" key="4">
    <source>
        <dbReference type="Google" id="ProtNLM"/>
    </source>
</evidence>
<keyword evidence="1" id="KW-0472">Membrane</keyword>
<evidence type="ECO:0000313" key="3">
    <source>
        <dbReference type="Proteomes" id="UP000248916"/>
    </source>
</evidence>